<gene>
    <name evidence="1" type="ORF">HHI36_008333</name>
</gene>
<reference evidence="1 2" key="1">
    <citation type="journal article" date="2021" name="BMC Biol.">
        <title>Horizontally acquired antibacterial genes associated with adaptive radiation of ladybird beetles.</title>
        <authorList>
            <person name="Li H.S."/>
            <person name="Tang X.F."/>
            <person name="Huang Y.H."/>
            <person name="Xu Z.Y."/>
            <person name="Chen M.L."/>
            <person name="Du X.Y."/>
            <person name="Qiu B.Y."/>
            <person name="Chen P.T."/>
            <person name="Zhang W."/>
            <person name="Slipinski A."/>
            <person name="Escalona H.E."/>
            <person name="Waterhouse R.M."/>
            <person name="Zwick A."/>
            <person name="Pang H."/>
        </authorList>
    </citation>
    <scope>NUCLEOTIDE SEQUENCE [LARGE SCALE GENOMIC DNA]</scope>
    <source>
        <strain evidence="1">SYSU2018</strain>
    </source>
</reference>
<organism evidence="1 2">
    <name type="scientific">Cryptolaemus montrouzieri</name>
    <dbReference type="NCBI Taxonomy" id="559131"/>
    <lineage>
        <taxon>Eukaryota</taxon>
        <taxon>Metazoa</taxon>
        <taxon>Ecdysozoa</taxon>
        <taxon>Arthropoda</taxon>
        <taxon>Hexapoda</taxon>
        <taxon>Insecta</taxon>
        <taxon>Pterygota</taxon>
        <taxon>Neoptera</taxon>
        <taxon>Endopterygota</taxon>
        <taxon>Coleoptera</taxon>
        <taxon>Polyphaga</taxon>
        <taxon>Cucujiformia</taxon>
        <taxon>Coccinelloidea</taxon>
        <taxon>Coccinellidae</taxon>
        <taxon>Scymninae</taxon>
        <taxon>Scymnini</taxon>
        <taxon>Cryptolaemus</taxon>
    </lineage>
</organism>
<protein>
    <submittedName>
        <fullName evidence="1">Uncharacterized protein</fullName>
    </submittedName>
</protein>
<proteinExistence type="predicted"/>
<evidence type="ECO:0000313" key="1">
    <source>
        <dbReference type="EMBL" id="KAL3269253.1"/>
    </source>
</evidence>
<dbReference type="Proteomes" id="UP001516400">
    <property type="component" value="Unassembled WGS sequence"/>
</dbReference>
<comment type="caution">
    <text evidence="1">The sequence shown here is derived from an EMBL/GenBank/DDBJ whole genome shotgun (WGS) entry which is preliminary data.</text>
</comment>
<sequence>KIKKTYLLSIIIDFHPKISAQKADKKKEYTNKTQNDLKDVTSNYSPSFVLDYDQITDLLQNIEGSISIIQNYTQNYAALLDMLTKIYPFAKERYGKTRITKLREILLKLLDV</sequence>
<keyword evidence="2" id="KW-1185">Reference proteome</keyword>
<evidence type="ECO:0000313" key="2">
    <source>
        <dbReference type="Proteomes" id="UP001516400"/>
    </source>
</evidence>
<accession>A0ABD2MS56</accession>
<dbReference type="AlphaFoldDB" id="A0ABD2MS56"/>
<dbReference type="EMBL" id="JABFTP020000021">
    <property type="protein sequence ID" value="KAL3269253.1"/>
    <property type="molecule type" value="Genomic_DNA"/>
</dbReference>
<name>A0ABD2MS56_9CUCU</name>
<feature type="non-terminal residue" evidence="1">
    <location>
        <position position="1"/>
    </location>
</feature>